<dbReference type="OMA" id="THWARIS"/>
<organism evidence="1 2">
    <name type="scientific">Armillaria gallica</name>
    <name type="common">Bulbous honey fungus</name>
    <name type="synonym">Armillaria bulbosa</name>
    <dbReference type="NCBI Taxonomy" id="47427"/>
    <lineage>
        <taxon>Eukaryota</taxon>
        <taxon>Fungi</taxon>
        <taxon>Dikarya</taxon>
        <taxon>Basidiomycota</taxon>
        <taxon>Agaricomycotina</taxon>
        <taxon>Agaricomycetes</taxon>
        <taxon>Agaricomycetidae</taxon>
        <taxon>Agaricales</taxon>
        <taxon>Marasmiineae</taxon>
        <taxon>Physalacriaceae</taxon>
        <taxon>Armillaria</taxon>
    </lineage>
</organism>
<keyword evidence="2" id="KW-1185">Reference proteome</keyword>
<reference evidence="2" key="1">
    <citation type="journal article" date="2017" name="Nat. Ecol. Evol.">
        <title>Genome expansion and lineage-specific genetic innovations in the forest pathogenic fungi Armillaria.</title>
        <authorList>
            <person name="Sipos G."/>
            <person name="Prasanna A.N."/>
            <person name="Walter M.C."/>
            <person name="O'Connor E."/>
            <person name="Balint B."/>
            <person name="Krizsan K."/>
            <person name="Kiss B."/>
            <person name="Hess J."/>
            <person name="Varga T."/>
            <person name="Slot J."/>
            <person name="Riley R."/>
            <person name="Boka B."/>
            <person name="Rigling D."/>
            <person name="Barry K."/>
            <person name="Lee J."/>
            <person name="Mihaltcheva S."/>
            <person name="LaButti K."/>
            <person name="Lipzen A."/>
            <person name="Waldron R."/>
            <person name="Moloney N.M."/>
            <person name="Sperisen C."/>
            <person name="Kredics L."/>
            <person name="Vagvoelgyi C."/>
            <person name="Patrignani A."/>
            <person name="Fitzpatrick D."/>
            <person name="Nagy I."/>
            <person name="Doyle S."/>
            <person name="Anderson J.B."/>
            <person name="Grigoriev I.V."/>
            <person name="Gueldener U."/>
            <person name="Muensterkoetter M."/>
            <person name="Nagy L.G."/>
        </authorList>
    </citation>
    <scope>NUCLEOTIDE SEQUENCE [LARGE SCALE GENOMIC DNA]</scope>
    <source>
        <strain evidence="2">Ar21-2</strain>
    </source>
</reference>
<dbReference type="Pfam" id="PF14223">
    <property type="entry name" value="Retrotran_gag_2"/>
    <property type="match status" value="1"/>
</dbReference>
<dbReference type="AlphaFoldDB" id="A0A2H3C9I3"/>
<protein>
    <submittedName>
        <fullName evidence="1">Uncharacterized protein</fullName>
    </submittedName>
</protein>
<name>A0A2H3C9I3_ARMGA</name>
<dbReference type="InParanoid" id="A0A2H3C9I3"/>
<sequence length="204" mass="22740">MTTTHQVLPIKLEDDEKFNGENWATFKMVMMTKGNTHGLVNYWENKVTVPGATLALLPSTPINSLSPNLLEYAQHESVALALIICNVKDVFSVGINPHKPSHMAWDILKTQYGAYSDLVCNCREKILKVVKYQEGEKVSGNGGYIKKMRKLRKEANDAGAGIDDASFKTTLLDSFPKTWDSIVSMLYAEKNLTVIIARLIAYGE</sequence>
<proteinExistence type="predicted"/>
<evidence type="ECO:0000313" key="2">
    <source>
        <dbReference type="Proteomes" id="UP000217790"/>
    </source>
</evidence>
<dbReference type="EMBL" id="KZ293762">
    <property type="protein sequence ID" value="PBK79739.1"/>
    <property type="molecule type" value="Genomic_DNA"/>
</dbReference>
<accession>A0A2H3C9I3</accession>
<dbReference type="OrthoDB" id="3035098at2759"/>
<gene>
    <name evidence="1" type="ORF">ARMGADRAFT_1040595</name>
</gene>
<dbReference type="STRING" id="47427.A0A2H3C9I3"/>
<evidence type="ECO:0000313" key="1">
    <source>
        <dbReference type="EMBL" id="PBK79739.1"/>
    </source>
</evidence>
<dbReference type="Proteomes" id="UP000217790">
    <property type="component" value="Unassembled WGS sequence"/>
</dbReference>